<dbReference type="EMBL" id="BARU01000326">
    <property type="protein sequence ID" value="GAH19576.1"/>
    <property type="molecule type" value="Genomic_DNA"/>
</dbReference>
<accession>X1DFH1</accession>
<dbReference type="SUPFAM" id="SSF52129">
    <property type="entry name" value="Caspase-like"/>
    <property type="match status" value="1"/>
</dbReference>
<proteinExistence type="predicted"/>
<dbReference type="GO" id="GO:0008234">
    <property type="term" value="F:cysteine-type peptidase activity"/>
    <property type="evidence" value="ECO:0007669"/>
    <property type="project" value="InterPro"/>
</dbReference>
<dbReference type="GO" id="GO:0006508">
    <property type="term" value="P:proteolysis"/>
    <property type="evidence" value="ECO:0007669"/>
    <property type="project" value="InterPro"/>
</dbReference>
<evidence type="ECO:0000259" key="2">
    <source>
        <dbReference type="Pfam" id="PF01364"/>
    </source>
</evidence>
<gene>
    <name evidence="3" type="ORF">S03H2_01183</name>
</gene>
<dbReference type="Pfam" id="PF01364">
    <property type="entry name" value="Peptidase_C25"/>
    <property type="match status" value="1"/>
</dbReference>
<keyword evidence="1" id="KW-0732">Signal</keyword>
<reference evidence="3" key="1">
    <citation type="journal article" date="2014" name="Front. Microbiol.">
        <title>High frequency of phylogenetically diverse reductive dehalogenase-homologous genes in deep subseafloor sedimentary metagenomes.</title>
        <authorList>
            <person name="Kawai M."/>
            <person name="Futagami T."/>
            <person name="Toyoda A."/>
            <person name="Takaki Y."/>
            <person name="Nishi S."/>
            <person name="Hori S."/>
            <person name="Arai W."/>
            <person name="Tsubouchi T."/>
            <person name="Morono Y."/>
            <person name="Uchiyama I."/>
            <person name="Ito T."/>
            <person name="Fujiyama A."/>
            <person name="Inagaki F."/>
            <person name="Takami H."/>
        </authorList>
    </citation>
    <scope>NUCLEOTIDE SEQUENCE</scope>
    <source>
        <strain evidence="3">Expedition CK06-06</strain>
    </source>
</reference>
<dbReference type="InterPro" id="IPR029031">
    <property type="entry name" value="Gingipain_N_sf"/>
</dbReference>
<feature type="domain" description="Gingipain" evidence="2">
    <location>
        <begin position="78"/>
        <end position="190"/>
    </location>
</feature>
<evidence type="ECO:0000313" key="3">
    <source>
        <dbReference type="EMBL" id="GAH19576.1"/>
    </source>
</evidence>
<dbReference type="Gene3D" id="3.40.50.10390">
    <property type="entry name" value="Gingipain r, domain 1"/>
    <property type="match status" value="1"/>
</dbReference>
<evidence type="ECO:0000256" key="1">
    <source>
        <dbReference type="ARBA" id="ARBA00022729"/>
    </source>
</evidence>
<dbReference type="InterPro" id="IPR029030">
    <property type="entry name" value="Caspase-like_dom_sf"/>
</dbReference>
<dbReference type="AlphaFoldDB" id="X1DFH1"/>
<sequence length="215" mass="24879">MTKTGFKRLAIFSLIILVLIPVVSLKIEFSSPIANYKNQLNTLKTANNVPKIDLSQLPEIDFETLNATWYDQKIEMLIIINDTSFLDAVTPLMEWKNEKGVKTIILSNYSDYEGRDKAEQIRNMIKEYYEKENIQWVLLAGDAEDNLIPIRQVYNPDVTLVSGQSEYSNWDDYYKPTDFYYADLTGSWDDNGNSRWGESSEYTGNIDEISWIPEV</sequence>
<name>X1DFH1_9ZZZZ</name>
<protein>
    <recommendedName>
        <fullName evidence="2">Gingipain domain-containing protein</fullName>
    </recommendedName>
</protein>
<dbReference type="InterPro" id="IPR001769">
    <property type="entry name" value="Gingipain"/>
</dbReference>
<comment type="caution">
    <text evidence="3">The sequence shown here is derived from an EMBL/GenBank/DDBJ whole genome shotgun (WGS) entry which is preliminary data.</text>
</comment>
<organism evidence="3">
    <name type="scientific">marine sediment metagenome</name>
    <dbReference type="NCBI Taxonomy" id="412755"/>
    <lineage>
        <taxon>unclassified sequences</taxon>
        <taxon>metagenomes</taxon>
        <taxon>ecological metagenomes</taxon>
    </lineage>
</organism>